<evidence type="ECO:0000313" key="2">
    <source>
        <dbReference type="EMBL" id="AGZ15479.1"/>
    </source>
</evidence>
<organism evidence="2">
    <name type="scientific">Streptomyces sp. MK498-98F14</name>
    <dbReference type="NCBI Taxonomy" id="1414447"/>
    <lineage>
        <taxon>Bacteria</taxon>
        <taxon>Bacillati</taxon>
        <taxon>Actinomycetota</taxon>
        <taxon>Actinomycetes</taxon>
        <taxon>Kitasatosporales</taxon>
        <taxon>Streptomycetaceae</taxon>
        <taxon>Streptomyces</taxon>
    </lineage>
</organism>
<sequence>MPVFDTPEPIHVTLDIHVGDVRISAEDRTDTVVEVRPSDETNASDVKAFEQTSVQYADGVLVVKAPKPPVPEMLFSRRTRSVDVSIVLPVGSHVRGEAAMGDLRCSGRLGECTFKTTTANVNLAHVGALRLRTAGHITVGRVDGDAEVSTGTGRIRVGEIDGAVKVKNSNGNIEIGRVTGDVHARASNGDISFDHALGLSTDAKTANGSIRIGEVTRGTVVLRTATGDLEIGIGADRPAKLDLTTGHGRVHNMLEPADESPEKPMSFEESIEVRARTSYGDITIHRS</sequence>
<proteinExistence type="predicted"/>
<dbReference type="AlphaFoldDB" id="X2CV21"/>
<accession>X2CV21</accession>
<name>X2CV21_9ACTN</name>
<reference evidence="2" key="2">
    <citation type="journal article" date="2014" name="BMC Microbiol.">
        <title>Identification and characterization of the biosynthetic gene cluster of polyoxypeptin A, a potent apoptosis inducer.</title>
        <authorList>
            <person name="Du Y."/>
            <person name="Wang Y."/>
            <person name="Huang T."/>
            <person name="Tao M."/>
            <person name="Deng Z."/>
            <person name="Lin S."/>
        </authorList>
    </citation>
    <scope>NUCLEOTIDE SEQUENCE</scope>
    <source>
        <strain evidence="2">MK498-98F14</strain>
    </source>
</reference>
<reference evidence="2" key="1">
    <citation type="submission" date="2013-07" db="EMBL/GenBank/DDBJ databases">
        <authorList>
            <person name="Du Y.H."/>
            <person name="Wang Y.M."/>
            <person name="Tao M.F."/>
            <person name="Deng Z.X."/>
            <person name="Lin S.J."/>
        </authorList>
    </citation>
    <scope>NUCLEOTIDE SEQUENCE</scope>
    <source>
        <strain evidence="2">MK498-98F14</strain>
    </source>
</reference>
<dbReference type="EMBL" id="KF386858">
    <property type="protein sequence ID" value="AGZ15479.1"/>
    <property type="molecule type" value="Genomic_DNA"/>
</dbReference>
<protein>
    <recommendedName>
        <fullName evidence="1">DUF4097 domain-containing protein</fullName>
    </recommendedName>
</protein>
<dbReference type="Pfam" id="PF13349">
    <property type="entry name" value="DUF4097"/>
    <property type="match status" value="1"/>
</dbReference>
<evidence type="ECO:0000259" key="1">
    <source>
        <dbReference type="Pfam" id="PF13349"/>
    </source>
</evidence>
<feature type="domain" description="DUF4097" evidence="1">
    <location>
        <begin position="16"/>
        <end position="285"/>
    </location>
</feature>
<dbReference type="InterPro" id="IPR025164">
    <property type="entry name" value="Toastrack_DUF4097"/>
</dbReference>